<keyword evidence="5" id="KW-0479">Metal-binding</keyword>
<dbReference type="GO" id="GO:0000162">
    <property type="term" value="P:L-tryptophan biosynthetic process"/>
    <property type="evidence" value="ECO:0007669"/>
    <property type="project" value="UniProtKB-UniRule"/>
</dbReference>
<keyword evidence="5" id="KW-0460">Magnesium</keyword>
<dbReference type="EC" id="2.4.2.18" evidence="5"/>
<comment type="similarity">
    <text evidence="5">Belongs to the anthranilate phosphoribosyltransferase family.</text>
</comment>
<feature type="binding site" evidence="5">
    <location>
        <position position="192"/>
    </location>
    <ligand>
        <name>anthranilate</name>
        <dbReference type="ChEBI" id="CHEBI:16567"/>
        <label>2</label>
    </ligand>
</feature>
<feature type="domain" description="Glycosyl transferase family 3 N-terminal" evidence="7">
    <location>
        <begin position="30"/>
        <end position="90"/>
    </location>
</feature>
<evidence type="ECO:0000256" key="4">
    <source>
        <dbReference type="ARBA" id="ARBA00023141"/>
    </source>
</evidence>
<dbReference type="STRING" id="662755.CRES_0760"/>
<feature type="binding site" evidence="5">
    <location>
        <position position="251"/>
    </location>
    <ligand>
        <name>Mg(2+)</name>
        <dbReference type="ChEBI" id="CHEBI:18420"/>
        <label>1</label>
    </ligand>
</feature>
<dbReference type="EMBL" id="CP002857">
    <property type="protein sequence ID" value="AEI09116.1"/>
    <property type="molecule type" value="Genomic_DNA"/>
</dbReference>
<dbReference type="GO" id="GO:0004048">
    <property type="term" value="F:anthranilate phosphoribosyltransferase activity"/>
    <property type="evidence" value="ECO:0007669"/>
    <property type="project" value="UniProtKB-UniRule"/>
</dbReference>
<dbReference type="InterPro" id="IPR005940">
    <property type="entry name" value="Anthranilate_Pribosyl_Tfrase"/>
</dbReference>
<dbReference type="InterPro" id="IPR000312">
    <property type="entry name" value="Glycosyl_Trfase_fam3"/>
</dbReference>
<dbReference type="SUPFAM" id="SSF47648">
    <property type="entry name" value="Nucleoside phosphorylase/phosphoribosyltransferase N-terminal domain"/>
    <property type="match status" value="1"/>
</dbReference>
<comment type="pathway">
    <text evidence="5">Amino-acid biosynthesis; L-tryptophan biosynthesis; L-tryptophan from chorismate: step 2/5.</text>
</comment>
<dbReference type="HAMAP" id="MF_00211">
    <property type="entry name" value="TrpD"/>
    <property type="match status" value="1"/>
</dbReference>
<gene>
    <name evidence="5 8" type="primary">trpD</name>
    <name evidence="8" type="ordered locus">CRES_0760</name>
</gene>
<feature type="binding site" evidence="5">
    <location>
        <position position="106"/>
    </location>
    <ligand>
        <name>5-phospho-alpha-D-ribose 1-diphosphate</name>
        <dbReference type="ChEBI" id="CHEBI:58017"/>
    </ligand>
</feature>
<dbReference type="Gene3D" id="3.40.1030.10">
    <property type="entry name" value="Nucleoside phosphorylase/phosphoribosyltransferase catalytic domain"/>
    <property type="match status" value="1"/>
</dbReference>
<feature type="binding site" evidence="5">
    <location>
        <begin position="116"/>
        <end position="119"/>
    </location>
    <ligand>
        <name>5-phospho-alpha-D-ribose 1-diphosphate</name>
        <dbReference type="ChEBI" id="CHEBI:58017"/>
    </ligand>
</feature>
<evidence type="ECO:0000313" key="8">
    <source>
        <dbReference type="EMBL" id="AEI09116.1"/>
    </source>
</evidence>
<evidence type="ECO:0000256" key="5">
    <source>
        <dbReference type="HAMAP-Rule" id="MF_00211"/>
    </source>
</evidence>
<dbReference type="Gene3D" id="1.20.970.10">
    <property type="entry name" value="Transferase, Pyrimidine Nucleoside Phosphorylase, Chain C"/>
    <property type="match status" value="1"/>
</dbReference>
<dbReference type="GO" id="GO:0005829">
    <property type="term" value="C:cytosol"/>
    <property type="evidence" value="ECO:0007669"/>
    <property type="project" value="TreeGrafter"/>
</dbReference>
<evidence type="ECO:0000259" key="6">
    <source>
        <dbReference type="Pfam" id="PF00591"/>
    </source>
</evidence>
<proteinExistence type="inferred from homology"/>
<feature type="binding site" evidence="5">
    <location>
        <position position="118"/>
    </location>
    <ligand>
        <name>Mg(2+)</name>
        <dbReference type="ChEBI" id="CHEBI:18420"/>
        <label>1</label>
    </ligand>
</feature>
<name>F8DZR8_CORRG</name>
<dbReference type="eggNOG" id="COG0547">
    <property type="taxonomic scope" value="Bacteria"/>
</dbReference>
<feature type="binding site" evidence="5">
    <location>
        <position position="250"/>
    </location>
    <ligand>
        <name>Mg(2+)</name>
        <dbReference type="ChEBI" id="CHEBI:18420"/>
        <label>2</label>
    </ligand>
</feature>
<comment type="caution">
    <text evidence="5">Lacks conserved residue(s) required for the propagation of feature annotation.</text>
</comment>
<feature type="binding site" evidence="5">
    <location>
        <position position="251"/>
    </location>
    <ligand>
        <name>Mg(2+)</name>
        <dbReference type="ChEBI" id="CHEBI:18420"/>
        <label>2</label>
    </ligand>
</feature>
<feature type="binding site" evidence="5">
    <location>
        <begin position="109"/>
        <end position="110"/>
    </location>
    <ligand>
        <name>5-phospho-alpha-D-ribose 1-diphosphate</name>
        <dbReference type="ChEBI" id="CHEBI:58017"/>
    </ligand>
</feature>
<keyword evidence="4 5" id="KW-0057">Aromatic amino acid biosynthesis</keyword>
<keyword evidence="2 5" id="KW-0808">Transferase</keyword>
<feature type="binding site" evidence="5">
    <location>
        <position position="146"/>
    </location>
    <ligand>
        <name>5-phospho-alpha-D-ribose 1-diphosphate</name>
        <dbReference type="ChEBI" id="CHEBI:58017"/>
    </ligand>
</feature>
<keyword evidence="3 5" id="KW-0822">Tryptophan biosynthesis</keyword>
<dbReference type="PANTHER" id="PTHR43285">
    <property type="entry name" value="ANTHRANILATE PHOSPHORIBOSYLTRANSFERASE"/>
    <property type="match status" value="1"/>
</dbReference>
<keyword evidence="1 5" id="KW-0328">Glycosyltransferase</keyword>
<dbReference type="InterPro" id="IPR036320">
    <property type="entry name" value="Glycosyl_Trfase_fam3_N_dom_sf"/>
</dbReference>
<accession>F8DZR8</accession>
<comment type="catalytic activity">
    <reaction evidence="5">
        <text>N-(5-phospho-beta-D-ribosyl)anthranilate + diphosphate = 5-phospho-alpha-D-ribose 1-diphosphate + anthranilate</text>
        <dbReference type="Rhea" id="RHEA:11768"/>
        <dbReference type="ChEBI" id="CHEBI:16567"/>
        <dbReference type="ChEBI" id="CHEBI:18277"/>
        <dbReference type="ChEBI" id="CHEBI:33019"/>
        <dbReference type="ChEBI" id="CHEBI:58017"/>
        <dbReference type="EC" id="2.4.2.18"/>
    </reaction>
</comment>
<keyword evidence="9" id="KW-1185">Reference proteome</keyword>
<organism evidence="8 9">
    <name type="scientific">Corynebacterium resistens (strain DSM 45100 / JCM 12819 / GTC 2026 / SICGH 158)</name>
    <dbReference type="NCBI Taxonomy" id="662755"/>
    <lineage>
        <taxon>Bacteria</taxon>
        <taxon>Bacillati</taxon>
        <taxon>Actinomycetota</taxon>
        <taxon>Actinomycetes</taxon>
        <taxon>Mycobacteriales</taxon>
        <taxon>Corynebacteriaceae</taxon>
        <taxon>Corynebacterium</taxon>
    </lineage>
</organism>
<dbReference type="Pfam" id="PF02885">
    <property type="entry name" value="Glycos_trans_3N"/>
    <property type="match status" value="1"/>
</dbReference>
<dbReference type="InterPro" id="IPR017459">
    <property type="entry name" value="Glycosyl_Trfase_fam3_N_dom"/>
</dbReference>
<dbReference type="OrthoDB" id="9806430at2"/>
<comment type="subunit">
    <text evidence="5">Homodimer.</text>
</comment>
<dbReference type="Proteomes" id="UP000000492">
    <property type="component" value="Chromosome"/>
</dbReference>
<feature type="binding site" evidence="5">
    <location>
        <position position="106"/>
    </location>
    <ligand>
        <name>anthranilate</name>
        <dbReference type="ChEBI" id="CHEBI:16567"/>
        <label>1</label>
    </ligand>
</feature>
<protein>
    <recommendedName>
        <fullName evidence="5">Anthranilate phosphoribosyltransferase</fullName>
        <ecNumber evidence="5">2.4.2.18</ecNumber>
    </recommendedName>
</protein>
<reference evidence="8 9" key="1">
    <citation type="journal article" date="2012" name="BMC Genomics">
        <title>Complete genome sequence, lifestyle, and multi-drug resistance of the human pathogen Corynebacterium resistens DSM 45100 isolated from blood samples of a leukemia patient.</title>
        <authorList>
            <person name="Schroder J."/>
            <person name="Maus I."/>
            <person name="Meyer K."/>
            <person name="Wordemann S."/>
            <person name="Blom J."/>
            <person name="Jaenicke S."/>
            <person name="Schneider J."/>
            <person name="Trost E."/>
            <person name="Tauch A."/>
        </authorList>
    </citation>
    <scope>NUCLEOTIDE SEQUENCE [LARGE SCALE GENOMIC DNA]</scope>
    <source>
        <strain evidence="9">DSM 45100 / JCM 12819 / CCUG 50093 / GTC 2026 / SICGH 158</strain>
    </source>
</reference>
<comment type="function">
    <text evidence="5">Catalyzes the transfer of the phosphoribosyl group of 5-phosphorylribose-1-pyrophosphate (PRPP) to anthranilate to yield N-(5'-phosphoribosyl)-anthranilate (PRA).</text>
</comment>
<dbReference type="RefSeq" id="WP_013888134.1">
    <property type="nucleotide sequence ID" value="NC_015673.1"/>
</dbReference>
<dbReference type="HOGENOM" id="CLU_034315_2_1_11"/>
<dbReference type="PANTHER" id="PTHR43285:SF2">
    <property type="entry name" value="ANTHRANILATE PHOSPHORIBOSYLTRANSFERASE"/>
    <property type="match status" value="1"/>
</dbReference>
<dbReference type="KEGG" id="crd:CRES_0760"/>
<dbReference type="InterPro" id="IPR035902">
    <property type="entry name" value="Nuc_phospho_transferase"/>
</dbReference>
<sequence length="380" mass="40230">MSNSAHATDPITSALNQEQLPKSYFTWPGVLDRLGRREELSESQVKWAMQEIMDGNAGAATIAAFSFGLRVKGISAAELAAAAETMRSFASQVDFSDRPHCVDIVGTGGDGHHTVNISTMAALVIAATGVPVVKHGNRAASSKCGGADMLEALGMDIERDPEGIRTDAAKTNFAFMYSKTYHPAMRFAAPVRSELAVPTVFNLLGPMTNPATPKYGLIGCAFRDMMPIMGGAFAHQGARVLVVRGMDGMDEISVCAPTEVVTVDETGLTSEATINPAALGLSYHDEGALTGGDATYNAQVAIALFNGQIEGAIKDAVLINAAGALTAVRGWTDRITRENGFNTSDAIREVMREQIEFAREALESGAAKRTLESVLGKEID</sequence>
<comment type="cofactor">
    <cofactor evidence="5">
        <name>Mg(2+)</name>
        <dbReference type="ChEBI" id="CHEBI:18420"/>
    </cofactor>
    <text evidence="5">Binds 2 magnesium ions per monomer.</text>
</comment>
<feature type="domain" description="Glycosyl transferase family 3" evidence="6">
    <location>
        <begin position="99"/>
        <end position="367"/>
    </location>
</feature>
<dbReference type="UniPathway" id="UPA00035">
    <property type="reaction ID" value="UER00041"/>
</dbReference>
<dbReference type="Pfam" id="PF00591">
    <property type="entry name" value="Glycos_transf_3"/>
    <property type="match status" value="1"/>
</dbReference>
<feature type="binding site" evidence="5">
    <location>
        <position position="137"/>
    </location>
    <ligand>
        <name>anthranilate</name>
        <dbReference type="ChEBI" id="CHEBI:16567"/>
        <label>1</label>
    </ligand>
</feature>
<evidence type="ECO:0000256" key="3">
    <source>
        <dbReference type="ARBA" id="ARBA00022822"/>
    </source>
</evidence>
<evidence type="ECO:0000256" key="1">
    <source>
        <dbReference type="ARBA" id="ARBA00022676"/>
    </source>
</evidence>
<feature type="binding site" evidence="5">
    <location>
        <position position="114"/>
    </location>
    <ligand>
        <name>5-phospho-alpha-D-ribose 1-diphosphate</name>
        <dbReference type="ChEBI" id="CHEBI:58017"/>
    </ligand>
</feature>
<dbReference type="NCBIfam" id="TIGR01245">
    <property type="entry name" value="trpD"/>
    <property type="match status" value="1"/>
</dbReference>
<dbReference type="SUPFAM" id="SSF52418">
    <property type="entry name" value="Nucleoside phosphorylase/phosphoribosyltransferase catalytic domain"/>
    <property type="match status" value="1"/>
</dbReference>
<evidence type="ECO:0000259" key="7">
    <source>
        <dbReference type="Pfam" id="PF02885"/>
    </source>
</evidence>
<evidence type="ECO:0000256" key="2">
    <source>
        <dbReference type="ARBA" id="ARBA00022679"/>
    </source>
</evidence>
<dbReference type="AlphaFoldDB" id="F8DZR8"/>
<keyword evidence="5" id="KW-0028">Amino-acid biosynthesis</keyword>
<dbReference type="GO" id="GO:0000287">
    <property type="term" value="F:magnesium ion binding"/>
    <property type="evidence" value="ECO:0007669"/>
    <property type="project" value="UniProtKB-UniRule"/>
</dbReference>
<evidence type="ECO:0000313" key="9">
    <source>
        <dbReference type="Proteomes" id="UP000000492"/>
    </source>
</evidence>
<feature type="binding site" evidence="5">
    <location>
        <begin position="134"/>
        <end position="142"/>
    </location>
    <ligand>
        <name>5-phospho-alpha-D-ribose 1-diphosphate</name>
        <dbReference type="ChEBI" id="CHEBI:58017"/>
    </ligand>
</feature>